<dbReference type="SUPFAM" id="SSF56672">
    <property type="entry name" value="DNA/RNA polymerases"/>
    <property type="match status" value="1"/>
</dbReference>
<reference evidence="1" key="1">
    <citation type="submission" date="2020-08" db="EMBL/GenBank/DDBJ databases">
        <title>Multicomponent nature underlies the extraordinary mechanical properties of spider dragline silk.</title>
        <authorList>
            <person name="Kono N."/>
            <person name="Nakamura H."/>
            <person name="Mori M."/>
            <person name="Yoshida Y."/>
            <person name="Ohtoshi R."/>
            <person name="Malay A.D."/>
            <person name="Moran D.A.P."/>
            <person name="Tomita M."/>
            <person name="Numata K."/>
            <person name="Arakawa K."/>
        </authorList>
    </citation>
    <scope>NUCLEOTIDE SEQUENCE</scope>
</reference>
<evidence type="ECO:0000313" key="1">
    <source>
        <dbReference type="EMBL" id="GFY65941.1"/>
    </source>
</evidence>
<gene>
    <name evidence="1" type="ORF">TNIN_306501</name>
</gene>
<dbReference type="EMBL" id="BMAV01015769">
    <property type="protein sequence ID" value="GFY65941.1"/>
    <property type="molecule type" value="Genomic_DNA"/>
</dbReference>
<comment type="caution">
    <text evidence="1">The sequence shown here is derived from an EMBL/GenBank/DDBJ whole genome shotgun (WGS) entry which is preliminary data.</text>
</comment>
<organism evidence="1 2">
    <name type="scientific">Trichonephila inaurata madagascariensis</name>
    <dbReference type="NCBI Taxonomy" id="2747483"/>
    <lineage>
        <taxon>Eukaryota</taxon>
        <taxon>Metazoa</taxon>
        <taxon>Ecdysozoa</taxon>
        <taxon>Arthropoda</taxon>
        <taxon>Chelicerata</taxon>
        <taxon>Arachnida</taxon>
        <taxon>Araneae</taxon>
        <taxon>Araneomorphae</taxon>
        <taxon>Entelegynae</taxon>
        <taxon>Araneoidea</taxon>
        <taxon>Nephilidae</taxon>
        <taxon>Trichonephila</taxon>
        <taxon>Trichonephila inaurata</taxon>
    </lineage>
</organism>
<protein>
    <submittedName>
        <fullName evidence="1">Uncharacterized protein</fullName>
    </submittedName>
</protein>
<dbReference type="AlphaFoldDB" id="A0A8X6Y7A8"/>
<proteinExistence type="predicted"/>
<sequence>MLNYYRRFIRKAAHILAPLANFLKGIRSKKLSKRNVKIKPEEVLKWTDEATTAFELVSTCCFVTLPHAKCTSLHLG</sequence>
<accession>A0A8X6Y7A8</accession>
<keyword evidence="2" id="KW-1185">Reference proteome</keyword>
<dbReference type="InterPro" id="IPR043502">
    <property type="entry name" value="DNA/RNA_pol_sf"/>
</dbReference>
<dbReference type="InterPro" id="IPR043128">
    <property type="entry name" value="Rev_trsase/Diguanyl_cyclase"/>
</dbReference>
<dbReference type="Gene3D" id="3.30.70.270">
    <property type="match status" value="1"/>
</dbReference>
<name>A0A8X6Y7A8_9ARAC</name>
<dbReference type="Proteomes" id="UP000886998">
    <property type="component" value="Unassembled WGS sequence"/>
</dbReference>
<dbReference type="GO" id="GO:0071897">
    <property type="term" value="P:DNA biosynthetic process"/>
    <property type="evidence" value="ECO:0007669"/>
    <property type="project" value="UniProtKB-ARBA"/>
</dbReference>
<evidence type="ECO:0000313" key="2">
    <source>
        <dbReference type="Proteomes" id="UP000886998"/>
    </source>
</evidence>